<dbReference type="Gene3D" id="2.20.28.30">
    <property type="entry name" value="RNA polymerase ii, chain L"/>
    <property type="match status" value="1"/>
</dbReference>
<proteinExistence type="predicted"/>
<dbReference type="Pfam" id="PF09723">
    <property type="entry name" value="Zn_ribbon_8"/>
    <property type="match status" value="1"/>
</dbReference>
<dbReference type="SMART" id="SM00834">
    <property type="entry name" value="CxxC_CXXC_SSSS"/>
    <property type="match status" value="1"/>
</dbReference>
<gene>
    <name evidence="2" type="ORF">P8935_23855</name>
</gene>
<reference evidence="2" key="1">
    <citation type="submission" date="2023-03" db="EMBL/GenBank/DDBJ databases">
        <title>Edaphobacter sp.</title>
        <authorList>
            <person name="Huber K.J."/>
            <person name="Papendorf J."/>
            <person name="Pilke C."/>
            <person name="Bunk B."/>
            <person name="Sproeer C."/>
            <person name="Pester M."/>
        </authorList>
    </citation>
    <scope>NUCLEOTIDE SEQUENCE</scope>
    <source>
        <strain evidence="2">DSM 110680</strain>
    </source>
</reference>
<evidence type="ECO:0000313" key="2">
    <source>
        <dbReference type="EMBL" id="XBH17589.1"/>
    </source>
</evidence>
<protein>
    <submittedName>
        <fullName evidence="2">Zinc ribbon domain-containing protein</fullName>
    </submittedName>
</protein>
<dbReference type="InterPro" id="IPR013429">
    <property type="entry name" value="Regulatory_FmdB_Zinc_ribbon"/>
</dbReference>
<evidence type="ECO:0000259" key="1">
    <source>
        <dbReference type="SMART" id="SM00834"/>
    </source>
</evidence>
<name>A0AAU7DJR2_9BACT</name>
<dbReference type="RefSeq" id="WP_348262813.1">
    <property type="nucleotide sequence ID" value="NZ_CP121196.1"/>
</dbReference>
<dbReference type="AlphaFoldDB" id="A0AAU7DJR2"/>
<dbReference type="NCBIfam" id="TIGR02605">
    <property type="entry name" value="CxxC_CxxC_SSSS"/>
    <property type="match status" value="1"/>
</dbReference>
<organism evidence="2">
    <name type="scientific">Telmatobacter sp. DSM 110680</name>
    <dbReference type="NCBI Taxonomy" id="3036704"/>
    <lineage>
        <taxon>Bacteria</taxon>
        <taxon>Pseudomonadati</taxon>
        <taxon>Acidobacteriota</taxon>
        <taxon>Terriglobia</taxon>
        <taxon>Terriglobales</taxon>
        <taxon>Acidobacteriaceae</taxon>
        <taxon>Telmatobacter</taxon>
    </lineage>
</organism>
<dbReference type="EMBL" id="CP121196">
    <property type="protein sequence ID" value="XBH17589.1"/>
    <property type="molecule type" value="Genomic_DNA"/>
</dbReference>
<accession>A0AAU7DJR2</accession>
<feature type="domain" description="Putative regulatory protein FmdB zinc ribbon" evidence="1">
    <location>
        <begin position="1"/>
        <end position="44"/>
    </location>
</feature>
<sequence>MSQYVYHCQDCNLEFTRHLHISDLEKAEVKCPQCGSKRVGQLVSSFSAVTSKKS</sequence>